<organism evidence="2 3">
    <name type="scientific">Stomoxys calcitrans</name>
    <name type="common">Stable fly</name>
    <name type="synonym">Conops calcitrans</name>
    <dbReference type="NCBI Taxonomy" id="35570"/>
    <lineage>
        <taxon>Eukaryota</taxon>
        <taxon>Metazoa</taxon>
        <taxon>Ecdysozoa</taxon>
        <taxon>Arthropoda</taxon>
        <taxon>Hexapoda</taxon>
        <taxon>Insecta</taxon>
        <taxon>Pterygota</taxon>
        <taxon>Neoptera</taxon>
        <taxon>Endopterygota</taxon>
        <taxon>Diptera</taxon>
        <taxon>Brachycera</taxon>
        <taxon>Muscomorpha</taxon>
        <taxon>Muscoidea</taxon>
        <taxon>Muscidae</taxon>
        <taxon>Stomoxys</taxon>
    </lineage>
</organism>
<evidence type="ECO:0000313" key="2">
    <source>
        <dbReference type="EnsemblMetazoa" id="SCAU016396-PA"/>
    </source>
</evidence>
<dbReference type="InterPro" id="IPR013783">
    <property type="entry name" value="Ig-like_fold"/>
</dbReference>
<dbReference type="Proteomes" id="UP000095300">
    <property type="component" value="Unassembled WGS sequence"/>
</dbReference>
<dbReference type="EnsemblMetazoa" id="SCAU016396-RA">
    <property type="protein sequence ID" value="SCAU016396-PA"/>
    <property type="gene ID" value="SCAU016396"/>
</dbReference>
<accession>A0A1I8QEP1</accession>
<name>A0A1I8QEP1_STOCA</name>
<gene>
    <name evidence="2" type="primary">106087577</name>
</gene>
<proteinExistence type="predicted"/>
<keyword evidence="3" id="KW-1185">Reference proteome</keyword>
<evidence type="ECO:0008006" key="4">
    <source>
        <dbReference type="Google" id="ProtNLM"/>
    </source>
</evidence>
<dbReference type="VEuPathDB" id="VectorBase:SCAU016396"/>
<sequence length="517" mass="57606">MKHMKLKIRNVGANDFGTYRCVAKNSLGETDGNIKLDEMPAPTTAILSEMAMLNRSFDGKRRNKNKLDSNSLPDYGVEEWRDGAGNSGDNNQSPMRNPPDAFHNSAGALAQHNPLAIIIQAIKTQSCGIFKRLTNLIQTLKTARANAATPTTTTTIKATTKVKGSQAIAGTRTATDDKTLLKSDTAFCPIGPRKGVSTAAEAATAASSSKLTPIKYVKGIQRDFLPYWGTMVRLLAGLCRRWEMIKSALPCGESSSPLPPILQQQYHEHQEPHYAQHKDAMRKNLIMENELKMYHDKETSSETYVDDEEGTQDEGATAESPCQDFAIIYRKPQFLRCDKKLLVTMLKTMPDGREETQNLTFIDKVNGIDTKRLKDAEDAQASEENNCIKLIMAVVVVNLIFHLNSQEKQKRNQNITYYPRAKDMKSKPNKDLQGQREFIRPLNTWRCILPSATLLSKLLNLYSKCKLATVATTAATRIILVLWSRTQTLLSFCTRLLWSSLIATNLKATTLNSLSTG</sequence>
<reference evidence="2" key="1">
    <citation type="submission" date="2020-05" db="UniProtKB">
        <authorList>
            <consortium name="EnsemblMetazoa"/>
        </authorList>
    </citation>
    <scope>IDENTIFICATION</scope>
    <source>
        <strain evidence="2">USDA</strain>
    </source>
</reference>
<evidence type="ECO:0000256" key="1">
    <source>
        <dbReference type="SAM" id="MobiDB-lite"/>
    </source>
</evidence>
<protein>
    <recommendedName>
        <fullName evidence="4">Immunoglobulin I-set domain-containing protein</fullName>
    </recommendedName>
</protein>
<evidence type="ECO:0000313" key="3">
    <source>
        <dbReference type="Proteomes" id="UP000095300"/>
    </source>
</evidence>
<feature type="region of interest" description="Disordered" evidence="1">
    <location>
        <begin position="60"/>
        <end position="106"/>
    </location>
</feature>
<feature type="region of interest" description="Disordered" evidence="1">
    <location>
        <begin position="298"/>
        <end position="317"/>
    </location>
</feature>
<dbReference type="SUPFAM" id="SSF48726">
    <property type="entry name" value="Immunoglobulin"/>
    <property type="match status" value="1"/>
</dbReference>
<dbReference type="STRING" id="35570.A0A1I8QEP1"/>
<dbReference type="InterPro" id="IPR036179">
    <property type="entry name" value="Ig-like_dom_sf"/>
</dbReference>
<dbReference type="Gene3D" id="2.60.40.10">
    <property type="entry name" value="Immunoglobulins"/>
    <property type="match status" value="1"/>
</dbReference>
<dbReference type="AlphaFoldDB" id="A0A1I8QEP1"/>